<sequence>MTAIALAVTDEWGEELLHAYYTTLQAKKRRLRPDEEWNDPAATPGFQLGLEYLGERPYVEAVVPDDLGACLDAYDGTVTGDALADLADDLRDAASADRSFDVETGPVAVCEFAAERGHAVELRE</sequence>
<dbReference type="RefSeq" id="WP_188876314.1">
    <property type="nucleotide sequence ID" value="NZ_BMOQ01000001.1"/>
</dbReference>
<accession>A0A830G650</accession>
<protein>
    <submittedName>
        <fullName evidence="1">Uncharacterized protein</fullName>
    </submittedName>
</protein>
<evidence type="ECO:0000313" key="1">
    <source>
        <dbReference type="EMBL" id="GGN05644.1"/>
    </source>
</evidence>
<proteinExistence type="predicted"/>
<organism evidence="1 2">
    <name type="scientific">Halarchaeum nitratireducens</name>
    <dbReference type="NCBI Taxonomy" id="489913"/>
    <lineage>
        <taxon>Archaea</taxon>
        <taxon>Methanobacteriati</taxon>
        <taxon>Methanobacteriota</taxon>
        <taxon>Stenosarchaea group</taxon>
        <taxon>Halobacteria</taxon>
        <taxon>Halobacteriales</taxon>
        <taxon>Halobacteriaceae</taxon>
    </lineage>
</organism>
<reference evidence="1 2" key="1">
    <citation type="journal article" date="2019" name="Int. J. Syst. Evol. Microbiol.">
        <title>The Global Catalogue of Microorganisms (GCM) 10K type strain sequencing project: providing services to taxonomists for standard genome sequencing and annotation.</title>
        <authorList>
            <consortium name="The Broad Institute Genomics Platform"/>
            <consortium name="The Broad Institute Genome Sequencing Center for Infectious Disease"/>
            <person name="Wu L."/>
            <person name="Ma J."/>
        </authorList>
    </citation>
    <scope>NUCLEOTIDE SEQUENCE [LARGE SCALE GENOMIC DNA]</scope>
    <source>
        <strain evidence="1 2">JCM 16331</strain>
    </source>
</reference>
<dbReference type="EMBL" id="BMOQ01000001">
    <property type="protein sequence ID" value="GGN05644.1"/>
    <property type="molecule type" value="Genomic_DNA"/>
</dbReference>
<gene>
    <name evidence="1" type="ORF">GCM10009021_00680</name>
</gene>
<comment type="caution">
    <text evidence="1">The sequence shown here is derived from an EMBL/GenBank/DDBJ whole genome shotgun (WGS) entry which is preliminary data.</text>
</comment>
<name>A0A830G650_9EURY</name>
<keyword evidence="2" id="KW-1185">Reference proteome</keyword>
<evidence type="ECO:0000313" key="2">
    <source>
        <dbReference type="Proteomes" id="UP000608850"/>
    </source>
</evidence>
<dbReference type="OrthoDB" id="261524at2157"/>
<dbReference type="Proteomes" id="UP000608850">
    <property type="component" value="Unassembled WGS sequence"/>
</dbReference>
<dbReference type="AlphaFoldDB" id="A0A830G650"/>